<organism evidence="1 2">
    <name type="scientific">Ceriporiopsis subvermispora (strain B)</name>
    <name type="common">White-rot fungus</name>
    <name type="synonym">Gelatoporia subvermispora</name>
    <dbReference type="NCBI Taxonomy" id="914234"/>
    <lineage>
        <taxon>Eukaryota</taxon>
        <taxon>Fungi</taxon>
        <taxon>Dikarya</taxon>
        <taxon>Basidiomycota</taxon>
        <taxon>Agaricomycotina</taxon>
        <taxon>Agaricomycetes</taxon>
        <taxon>Polyporales</taxon>
        <taxon>Gelatoporiaceae</taxon>
        <taxon>Gelatoporia</taxon>
    </lineage>
</organism>
<dbReference type="AlphaFoldDB" id="M2PRZ3"/>
<reference evidence="1 2" key="1">
    <citation type="journal article" date="2012" name="Proc. Natl. Acad. Sci. U.S.A.">
        <title>Comparative genomics of Ceriporiopsis subvermispora and Phanerochaete chrysosporium provide insight into selective ligninolysis.</title>
        <authorList>
            <person name="Fernandez-Fueyo E."/>
            <person name="Ruiz-Duenas F.J."/>
            <person name="Ferreira P."/>
            <person name="Floudas D."/>
            <person name="Hibbett D.S."/>
            <person name="Canessa P."/>
            <person name="Larrondo L.F."/>
            <person name="James T.Y."/>
            <person name="Seelenfreund D."/>
            <person name="Lobos S."/>
            <person name="Polanco R."/>
            <person name="Tello M."/>
            <person name="Honda Y."/>
            <person name="Watanabe T."/>
            <person name="Watanabe T."/>
            <person name="Ryu J.S."/>
            <person name="Kubicek C.P."/>
            <person name="Schmoll M."/>
            <person name="Gaskell J."/>
            <person name="Hammel K.E."/>
            <person name="St John F.J."/>
            <person name="Vanden Wymelenberg A."/>
            <person name="Sabat G."/>
            <person name="Splinter BonDurant S."/>
            <person name="Syed K."/>
            <person name="Yadav J.S."/>
            <person name="Doddapaneni H."/>
            <person name="Subramanian V."/>
            <person name="Lavin J.L."/>
            <person name="Oguiza J.A."/>
            <person name="Perez G."/>
            <person name="Pisabarro A.G."/>
            <person name="Ramirez L."/>
            <person name="Santoyo F."/>
            <person name="Master E."/>
            <person name="Coutinho P.M."/>
            <person name="Henrissat B."/>
            <person name="Lombard V."/>
            <person name="Magnuson J.K."/>
            <person name="Kuees U."/>
            <person name="Hori C."/>
            <person name="Igarashi K."/>
            <person name="Samejima M."/>
            <person name="Held B.W."/>
            <person name="Barry K.W."/>
            <person name="LaButti K.M."/>
            <person name="Lapidus A."/>
            <person name="Lindquist E.A."/>
            <person name="Lucas S.M."/>
            <person name="Riley R."/>
            <person name="Salamov A.A."/>
            <person name="Hoffmeister D."/>
            <person name="Schwenk D."/>
            <person name="Hadar Y."/>
            <person name="Yarden O."/>
            <person name="de Vries R.P."/>
            <person name="Wiebenga A."/>
            <person name="Stenlid J."/>
            <person name="Eastwood D."/>
            <person name="Grigoriev I.V."/>
            <person name="Berka R.M."/>
            <person name="Blanchette R.A."/>
            <person name="Kersten P."/>
            <person name="Martinez A.T."/>
            <person name="Vicuna R."/>
            <person name="Cullen D."/>
        </authorList>
    </citation>
    <scope>NUCLEOTIDE SEQUENCE [LARGE SCALE GENOMIC DNA]</scope>
    <source>
        <strain evidence="1 2">B</strain>
    </source>
</reference>
<dbReference type="SUPFAM" id="SSF63380">
    <property type="entry name" value="Riboflavin synthase domain-like"/>
    <property type="match status" value="1"/>
</dbReference>
<proteinExistence type="predicted"/>
<dbReference type="InterPro" id="IPR017938">
    <property type="entry name" value="Riboflavin_synthase-like_b-brl"/>
</dbReference>
<dbReference type="STRING" id="914234.M2PRZ3"/>
<evidence type="ECO:0000313" key="1">
    <source>
        <dbReference type="EMBL" id="EMD39394.1"/>
    </source>
</evidence>
<accession>M2PRZ3</accession>
<feature type="non-terminal residue" evidence="1">
    <location>
        <position position="77"/>
    </location>
</feature>
<name>M2PRZ3_CERS8</name>
<keyword evidence="2" id="KW-1185">Reference proteome</keyword>
<dbReference type="HOGENOM" id="CLU_2644608_0_0_1"/>
<feature type="non-terminal residue" evidence="1">
    <location>
        <position position="1"/>
    </location>
</feature>
<sequence>AISFSPLLHAQYVTPTLSVPSAPACFGVAQQSLGVVSTYLAGLRLGDRVRLAVHAARVDFYLQADPAFLPVMFCAGS</sequence>
<dbReference type="EMBL" id="KB445794">
    <property type="protein sequence ID" value="EMD39394.1"/>
    <property type="molecule type" value="Genomic_DNA"/>
</dbReference>
<gene>
    <name evidence="1" type="ORF">CERSUDRAFT_35281</name>
</gene>
<dbReference type="Proteomes" id="UP000016930">
    <property type="component" value="Unassembled WGS sequence"/>
</dbReference>
<evidence type="ECO:0000313" key="2">
    <source>
        <dbReference type="Proteomes" id="UP000016930"/>
    </source>
</evidence>
<protein>
    <submittedName>
        <fullName evidence="1">Uncharacterized protein</fullName>
    </submittedName>
</protein>
<dbReference type="OrthoDB" id="2799393at2759"/>